<comment type="similarity">
    <text evidence="1">Belongs to the thioredoxin family.</text>
</comment>
<dbReference type="OrthoDB" id="9790390at2"/>
<dbReference type="SUPFAM" id="SSF52833">
    <property type="entry name" value="Thioredoxin-like"/>
    <property type="match status" value="1"/>
</dbReference>
<dbReference type="RefSeq" id="WP_105219593.1">
    <property type="nucleotide sequence ID" value="NZ_CAWNSU010000040.1"/>
</dbReference>
<dbReference type="PROSITE" id="PS51352">
    <property type="entry name" value="THIOREDOXIN_2"/>
    <property type="match status" value="1"/>
</dbReference>
<evidence type="ECO:0000256" key="5">
    <source>
        <dbReference type="ARBA" id="ARBA00023284"/>
    </source>
</evidence>
<dbReference type="InterPro" id="IPR005746">
    <property type="entry name" value="Thioredoxin"/>
</dbReference>
<evidence type="ECO:0000256" key="1">
    <source>
        <dbReference type="ARBA" id="ARBA00008987"/>
    </source>
</evidence>
<dbReference type="InterPro" id="IPR013766">
    <property type="entry name" value="Thioredoxin_domain"/>
</dbReference>
<dbReference type="GO" id="GO:0045454">
    <property type="term" value="P:cell redox homeostasis"/>
    <property type="evidence" value="ECO:0007669"/>
    <property type="project" value="TreeGrafter"/>
</dbReference>
<reference evidence="8 9" key="1">
    <citation type="journal article" date="2019" name="Front. Microbiol.">
        <title>Genomic Features for Desiccation Tolerance and Sugar Biosynthesis in the Extremophile Gloeocapsopsis sp. UTEX B3054.</title>
        <authorList>
            <person name="Urrejola C."/>
            <person name="Alcorta J."/>
            <person name="Salas L."/>
            <person name="Vasquez M."/>
            <person name="Polz M.F."/>
            <person name="Vicuna R."/>
            <person name="Diez B."/>
        </authorList>
    </citation>
    <scope>NUCLEOTIDE SEQUENCE [LARGE SCALE GENOMIC DNA]</scope>
    <source>
        <strain evidence="8 9">1H9</strain>
    </source>
</reference>
<comment type="caution">
    <text evidence="8">The sequence shown here is derived from an EMBL/GenBank/DDBJ whole genome shotgun (WGS) entry which is preliminary data.</text>
</comment>
<evidence type="ECO:0000259" key="7">
    <source>
        <dbReference type="PROSITE" id="PS51352"/>
    </source>
</evidence>
<evidence type="ECO:0000256" key="6">
    <source>
        <dbReference type="NCBIfam" id="TIGR01068"/>
    </source>
</evidence>
<keyword evidence="4" id="KW-1015">Disulfide bond</keyword>
<dbReference type="AlphaFoldDB" id="A0A6N8FS49"/>
<organism evidence="8 9">
    <name type="scientific">Gloeocapsopsis dulcis AAB1 = 1H9</name>
    <dbReference type="NCBI Taxonomy" id="1433147"/>
    <lineage>
        <taxon>Bacteria</taxon>
        <taxon>Bacillati</taxon>
        <taxon>Cyanobacteriota</taxon>
        <taxon>Cyanophyceae</taxon>
        <taxon>Oscillatoriophycideae</taxon>
        <taxon>Chroococcales</taxon>
        <taxon>Chroococcaceae</taxon>
        <taxon>Gloeocapsopsis</taxon>
        <taxon>Gloeocapsopsis dulcis</taxon>
    </lineage>
</organism>
<dbReference type="GO" id="GO:0005829">
    <property type="term" value="C:cytosol"/>
    <property type="evidence" value="ECO:0007669"/>
    <property type="project" value="TreeGrafter"/>
</dbReference>
<proteinExistence type="inferred from homology"/>
<evidence type="ECO:0000313" key="9">
    <source>
        <dbReference type="Proteomes" id="UP000441797"/>
    </source>
</evidence>
<accession>A0A6N8FS49</accession>
<dbReference type="GO" id="GO:0015035">
    <property type="term" value="F:protein-disulfide reductase activity"/>
    <property type="evidence" value="ECO:0007669"/>
    <property type="project" value="UniProtKB-UniRule"/>
</dbReference>
<dbReference type="CDD" id="cd02947">
    <property type="entry name" value="TRX_family"/>
    <property type="match status" value="1"/>
</dbReference>
<sequence>MLKNLLNTLKNQLLNGASNEEWIPIQIDPTAVDQFVEEVTKSDLPVLVDFWAPGCQPCEVLSPIVEKIATQYGNQLKFIKINVEKNFSVPMHYNLDCFPTLLIFRAGKVVEKIVGTVPEDVLTKVVRKHLAT</sequence>
<feature type="domain" description="Thioredoxin" evidence="7">
    <location>
        <begin position="3"/>
        <end position="131"/>
    </location>
</feature>
<dbReference type="PANTHER" id="PTHR45663:SF11">
    <property type="entry name" value="GEO12009P1"/>
    <property type="match status" value="1"/>
</dbReference>
<dbReference type="Gene3D" id="3.40.30.10">
    <property type="entry name" value="Glutaredoxin"/>
    <property type="match status" value="1"/>
</dbReference>
<dbReference type="Pfam" id="PF00085">
    <property type="entry name" value="Thioredoxin"/>
    <property type="match status" value="1"/>
</dbReference>
<keyword evidence="5" id="KW-0676">Redox-active center</keyword>
<keyword evidence="9" id="KW-1185">Reference proteome</keyword>
<protein>
    <recommendedName>
        <fullName evidence="6">Thioredoxin</fullName>
    </recommendedName>
</protein>
<dbReference type="Proteomes" id="UP000441797">
    <property type="component" value="Unassembled WGS sequence"/>
</dbReference>
<dbReference type="PANTHER" id="PTHR45663">
    <property type="entry name" value="GEO12009P1"/>
    <property type="match status" value="1"/>
</dbReference>
<keyword evidence="2" id="KW-0813">Transport</keyword>
<keyword evidence="3" id="KW-0249">Electron transport</keyword>
<dbReference type="EMBL" id="NAPY01000007">
    <property type="protein sequence ID" value="MUL35948.1"/>
    <property type="molecule type" value="Genomic_DNA"/>
</dbReference>
<evidence type="ECO:0000313" key="8">
    <source>
        <dbReference type="EMBL" id="MUL35948.1"/>
    </source>
</evidence>
<name>A0A6N8FS49_9CHRO</name>
<dbReference type="NCBIfam" id="TIGR01068">
    <property type="entry name" value="thioredoxin"/>
    <property type="match status" value="1"/>
</dbReference>
<evidence type="ECO:0000256" key="2">
    <source>
        <dbReference type="ARBA" id="ARBA00022448"/>
    </source>
</evidence>
<dbReference type="InterPro" id="IPR036249">
    <property type="entry name" value="Thioredoxin-like_sf"/>
</dbReference>
<evidence type="ECO:0000256" key="4">
    <source>
        <dbReference type="ARBA" id="ARBA00023157"/>
    </source>
</evidence>
<evidence type="ECO:0000256" key="3">
    <source>
        <dbReference type="ARBA" id="ARBA00022982"/>
    </source>
</evidence>
<gene>
    <name evidence="8" type="ORF">BWI75_06175</name>
</gene>